<name>A0A1W2A1J3_9FIRM</name>
<evidence type="ECO:0000313" key="2">
    <source>
        <dbReference type="Proteomes" id="UP000192790"/>
    </source>
</evidence>
<dbReference type="Proteomes" id="UP000192790">
    <property type="component" value="Unassembled WGS sequence"/>
</dbReference>
<keyword evidence="2" id="KW-1185">Reference proteome</keyword>
<accession>A0A1W2A1J3</accession>
<organism evidence="1 2">
    <name type="scientific">Papillibacter cinnamivorans DSM 12816</name>
    <dbReference type="NCBI Taxonomy" id="1122930"/>
    <lineage>
        <taxon>Bacteria</taxon>
        <taxon>Bacillati</taxon>
        <taxon>Bacillota</taxon>
        <taxon>Clostridia</taxon>
        <taxon>Eubacteriales</taxon>
        <taxon>Oscillospiraceae</taxon>
        <taxon>Papillibacter</taxon>
    </lineage>
</organism>
<reference evidence="1 2" key="1">
    <citation type="submission" date="2017-04" db="EMBL/GenBank/DDBJ databases">
        <authorList>
            <person name="Afonso C.L."/>
            <person name="Miller P.J."/>
            <person name="Scott M.A."/>
            <person name="Spackman E."/>
            <person name="Goraichik I."/>
            <person name="Dimitrov K.M."/>
            <person name="Suarez D.L."/>
            <person name="Swayne D.E."/>
        </authorList>
    </citation>
    <scope>NUCLEOTIDE SEQUENCE [LARGE SCALE GENOMIC DNA]</scope>
    <source>
        <strain evidence="1 2">DSM 12816</strain>
    </source>
</reference>
<dbReference type="OrthoDB" id="43591at2"/>
<evidence type="ECO:0000313" key="1">
    <source>
        <dbReference type="EMBL" id="SMC54168.1"/>
    </source>
</evidence>
<protein>
    <submittedName>
        <fullName evidence="1">Uncharacterized protein</fullName>
    </submittedName>
</protein>
<proteinExistence type="predicted"/>
<dbReference type="EMBL" id="FWXW01000003">
    <property type="protein sequence ID" value="SMC54168.1"/>
    <property type="molecule type" value="Genomic_DNA"/>
</dbReference>
<sequence length="215" mass="22913">MGHLDKLFPAAGSAENAWQDLICRLDGVFSAHVIFSADGQADEIHVLASNAKNPKALTRDIQSAIISAFGIEIDYRIISIAQIDSQMASAMNIRLKYTGIEMKARGGRITVSVILERGDQAYVGEATCSSQSFSRHRAIAAATIQAIGQFVPKNHLIELIDTSLVTFSGQSVALVSLSCDNSAKLLGSAFIGDSPDNAFVFAVLNALNRRIGGAM</sequence>
<dbReference type="STRING" id="1122930.SAMN02745168_1372"/>
<gene>
    <name evidence="1" type="ORF">SAMN02745168_1372</name>
</gene>
<dbReference type="RefSeq" id="WP_084233991.1">
    <property type="nucleotide sequence ID" value="NZ_FWXW01000003.1"/>
</dbReference>
<dbReference type="AlphaFoldDB" id="A0A1W2A1J3"/>